<evidence type="ECO:0000313" key="1">
    <source>
        <dbReference type="EMBL" id="MCI00493.1"/>
    </source>
</evidence>
<comment type="caution">
    <text evidence="1">The sequence shown here is derived from an EMBL/GenBank/DDBJ whole genome shotgun (WGS) entry which is preliminary data.</text>
</comment>
<reference evidence="1 2" key="1">
    <citation type="journal article" date="2018" name="Front. Plant Sci.">
        <title>Red Clover (Trifolium pratense) and Zigzag Clover (T. medium) - A Picture of Genomic Similarities and Differences.</title>
        <authorList>
            <person name="Dluhosova J."/>
            <person name="Istvanek J."/>
            <person name="Nedelnik J."/>
            <person name="Repkova J."/>
        </authorList>
    </citation>
    <scope>NUCLEOTIDE SEQUENCE [LARGE SCALE GENOMIC DNA]</scope>
    <source>
        <strain evidence="2">cv. 10/8</strain>
        <tissue evidence="1">Leaf</tissue>
    </source>
</reference>
<name>A0A392NL16_9FABA</name>
<sequence length="69" mass="7749">RNIPRTTIRSAQLATHLLLDSAASDLPNFATSEHRNKSQGSEDNFTLKFVHLRPKFNDKQSTPSTLDLV</sequence>
<accession>A0A392NL16</accession>
<evidence type="ECO:0000313" key="2">
    <source>
        <dbReference type="Proteomes" id="UP000265520"/>
    </source>
</evidence>
<dbReference type="EMBL" id="LXQA010043388">
    <property type="protein sequence ID" value="MCI00493.1"/>
    <property type="molecule type" value="Genomic_DNA"/>
</dbReference>
<dbReference type="Proteomes" id="UP000265520">
    <property type="component" value="Unassembled WGS sequence"/>
</dbReference>
<dbReference type="AlphaFoldDB" id="A0A392NL16"/>
<keyword evidence="2" id="KW-1185">Reference proteome</keyword>
<feature type="non-terminal residue" evidence="1">
    <location>
        <position position="1"/>
    </location>
</feature>
<gene>
    <name evidence="1" type="ORF">A2U01_0021512</name>
</gene>
<organism evidence="1 2">
    <name type="scientific">Trifolium medium</name>
    <dbReference type="NCBI Taxonomy" id="97028"/>
    <lineage>
        <taxon>Eukaryota</taxon>
        <taxon>Viridiplantae</taxon>
        <taxon>Streptophyta</taxon>
        <taxon>Embryophyta</taxon>
        <taxon>Tracheophyta</taxon>
        <taxon>Spermatophyta</taxon>
        <taxon>Magnoliopsida</taxon>
        <taxon>eudicotyledons</taxon>
        <taxon>Gunneridae</taxon>
        <taxon>Pentapetalae</taxon>
        <taxon>rosids</taxon>
        <taxon>fabids</taxon>
        <taxon>Fabales</taxon>
        <taxon>Fabaceae</taxon>
        <taxon>Papilionoideae</taxon>
        <taxon>50 kb inversion clade</taxon>
        <taxon>NPAAA clade</taxon>
        <taxon>Hologalegina</taxon>
        <taxon>IRL clade</taxon>
        <taxon>Trifolieae</taxon>
        <taxon>Trifolium</taxon>
    </lineage>
</organism>
<protein>
    <submittedName>
        <fullName evidence="1">Uncharacterized protein</fullName>
    </submittedName>
</protein>
<proteinExistence type="predicted"/>